<organism evidence="1 2">
    <name type="scientific">Pristionchus mayeri</name>
    <dbReference type="NCBI Taxonomy" id="1317129"/>
    <lineage>
        <taxon>Eukaryota</taxon>
        <taxon>Metazoa</taxon>
        <taxon>Ecdysozoa</taxon>
        <taxon>Nematoda</taxon>
        <taxon>Chromadorea</taxon>
        <taxon>Rhabditida</taxon>
        <taxon>Rhabditina</taxon>
        <taxon>Diplogasteromorpha</taxon>
        <taxon>Diplogasteroidea</taxon>
        <taxon>Neodiplogasteridae</taxon>
        <taxon>Pristionchus</taxon>
    </lineage>
</organism>
<name>A0AAN5I4D6_9BILA</name>
<accession>A0AAN5I4D6</accession>
<protein>
    <submittedName>
        <fullName evidence="1">Uncharacterized protein</fullName>
    </submittedName>
</protein>
<feature type="non-terminal residue" evidence="1">
    <location>
        <position position="1"/>
    </location>
</feature>
<reference evidence="2" key="1">
    <citation type="submission" date="2022-10" db="EMBL/GenBank/DDBJ databases">
        <title>Genome assembly of Pristionchus species.</title>
        <authorList>
            <person name="Yoshida K."/>
            <person name="Sommer R.J."/>
        </authorList>
    </citation>
    <scope>NUCLEOTIDE SEQUENCE [LARGE SCALE GENOMIC DNA]</scope>
    <source>
        <strain evidence="2">RS5460</strain>
    </source>
</reference>
<gene>
    <name evidence="1" type="ORF">PMAYCL1PPCAC_21284</name>
</gene>
<dbReference type="AlphaFoldDB" id="A0AAN5I4D6"/>
<evidence type="ECO:0000313" key="2">
    <source>
        <dbReference type="Proteomes" id="UP001328107"/>
    </source>
</evidence>
<sequence>RKSVAVLILADTNTYRIRCLRHKNTIRSLQVSLRLCSLISKASMRMSPSAFMIAELNGFSYTPLPKSSSTRVPIREKGEKNRLNLSRPIASSYPKSRYWRLIKNEANTIPISVHSRRSIPITGENTHATAANDMNAIPPPTSTFLGLCLVAIPEYSHFISKSFHRRKCHPSVGANDFLGSLQPNSRMTSARGHAFPLSNHSWGLPHIDRHAQL</sequence>
<dbReference type="Proteomes" id="UP001328107">
    <property type="component" value="Unassembled WGS sequence"/>
</dbReference>
<proteinExistence type="predicted"/>
<evidence type="ECO:0000313" key="1">
    <source>
        <dbReference type="EMBL" id="GMR51089.1"/>
    </source>
</evidence>
<keyword evidence="2" id="KW-1185">Reference proteome</keyword>
<comment type="caution">
    <text evidence="1">The sequence shown here is derived from an EMBL/GenBank/DDBJ whole genome shotgun (WGS) entry which is preliminary data.</text>
</comment>
<dbReference type="EMBL" id="BTRK01000005">
    <property type="protein sequence ID" value="GMR51089.1"/>
    <property type="molecule type" value="Genomic_DNA"/>
</dbReference>